<dbReference type="GO" id="GO:0000150">
    <property type="term" value="F:DNA strand exchange activity"/>
    <property type="evidence" value="ECO:0007669"/>
    <property type="project" value="InterPro"/>
</dbReference>
<keyword evidence="3" id="KW-0238">DNA-binding</keyword>
<dbReference type="PROSITE" id="PS51736">
    <property type="entry name" value="RECOMBINASES_3"/>
    <property type="match status" value="1"/>
</dbReference>
<dbReference type="SMART" id="SM00857">
    <property type="entry name" value="Resolvase"/>
    <property type="match status" value="1"/>
</dbReference>
<dbReference type="SUPFAM" id="SSF53041">
    <property type="entry name" value="Resolvase-like"/>
    <property type="match status" value="1"/>
</dbReference>
<comment type="similarity">
    <text evidence="1">Belongs to the site-specific recombinase resolvase family.</text>
</comment>
<keyword evidence="2" id="KW-0229">DNA integration</keyword>
<evidence type="ECO:0000256" key="1">
    <source>
        <dbReference type="ARBA" id="ARBA00009913"/>
    </source>
</evidence>
<dbReference type="AlphaFoldDB" id="A0A850PU84"/>
<dbReference type="SUPFAM" id="SSF46689">
    <property type="entry name" value="Homeodomain-like"/>
    <property type="match status" value="1"/>
</dbReference>
<dbReference type="InterPro" id="IPR006118">
    <property type="entry name" value="Recombinase_CS"/>
</dbReference>
<dbReference type="PANTHER" id="PTHR30461">
    <property type="entry name" value="DNA-INVERTASE FROM LAMBDOID PROPHAGE"/>
    <property type="match status" value="1"/>
</dbReference>
<dbReference type="InterPro" id="IPR050639">
    <property type="entry name" value="SSR_resolvase"/>
</dbReference>
<dbReference type="EMBL" id="JABFYL010000039">
    <property type="protein sequence ID" value="NVN51620.1"/>
    <property type="molecule type" value="Genomic_DNA"/>
</dbReference>
<dbReference type="CDD" id="cd00569">
    <property type="entry name" value="HTH_Hin_like"/>
    <property type="match status" value="1"/>
</dbReference>
<evidence type="ECO:0000256" key="6">
    <source>
        <dbReference type="PROSITE-ProRule" id="PRU10137"/>
    </source>
</evidence>
<keyword evidence="4" id="KW-0233">DNA recombination</keyword>
<comment type="caution">
    <text evidence="8">The sequence shown here is derived from an EMBL/GenBank/DDBJ whole genome shotgun (WGS) entry which is preliminary data.</text>
</comment>
<dbReference type="GO" id="GO:0015074">
    <property type="term" value="P:DNA integration"/>
    <property type="evidence" value="ECO:0007669"/>
    <property type="project" value="UniProtKB-KW"/>
</dbReference>
<feature type="domain" description="Resolvase/invertase-type recombinase catalytic" evidence="7">
    <location>
        <begin position="42"/>
        <end position="179"/>
    </location>
</feature>
<dbReference type="Proteomes" id="UP000570517">
    <property type="component" value="Unassembled WGS sequence"/>
</dbReference>
<name>A0A850PU84_9MYCO</name>
<sequence>MHGVAVQRCARSEFSEGVSNQKLGCGFFDTLASMAATQTKGQVIGYARVSTGHQSLDAQLDALSGAGVDTERVYSDKLSGTGKRSDRPGFVSLLDYVRTGDTVIVTGIDRLGRDAAEVMTTVKELWDKGINIRSLREGIDTSNATGRMITGVLASLAELELELQRERKAASRAARKARDLPTGRPRALTKDQAALVRRMREAGEPVPVIAQAVNVSRATVYRVLNETADKAVS</sequence>
<reference evidence="8 9" key="1">
    <citation type="submission" date="2020-05" db="EMBL/GenBank/DDBJ databases">
        <title>Draft genome sequence of Mycobacterium hippocampi DL, isolated from European seabass, Dicentrarchus labrax, reared in fish farms.</title>
        <authorList>
            <person name="Stathopoulou P."/>
            <person name="Asimakis E."/>
            <person name="Tzokas K."/>
            <person name="Batargias C."/>
            <person name="Tsiamis G."/>
        </authorList>
    </citation>
    <scope>NUCLEOTIDE SEQUENCE [LARGE SCALE GENOMIC DNA]</scope>
    <source>
        <strain evidence="8 9">DL</strain>
    </source>
</reference>
<dbReference type="CDD" id="cd03768">
    <property type="entry name" value="SR_ResInv"/>
    <property type="match status" value="1"/>
</dbReference>
<dbReference type="PROSITE" id="PS00397">
    <property type="entry name" value="RECOMBINASES_1"/>
    <property type="match status" value="1"/>
</dbReference>
<gene>
    <name evidence="8" type="ORF">HLY00_1607</name>
</gene>
<dbReference type="PANTHER" id="PTHR30461:SF26">
    <property type="entry name" value="RESOLVASE HOMOLOG YNEB"/>
    <property type="match status" value="1"/>
</dbReference>
<dbReference type="InterPro" id="IPR009057">
    <property type="entry name" value="Homeodomain-like_sf"/>
</dbReference>
<evidence type="ECO:0000256" key="4">
    <source>
        <dbReference type="ARBA" id="ARBA00023172"/>
    </source>
</evidence>
<dbReference type="Pfam" id="PF02796">
    <property type="entry name" value="HTH_7"/>
    <property type="match status" value="1"/>
</dbReference>
<evidence type="ECO:0000313" key="9">
    <source>
        <dbReference type="Proteomes" id="UP000570517"/>
    </source>
</evidence>
<evidence type="ECO:0000256" key="5">
    <source>
        <dbReference type="PIRSR" id="PIRSR606118-50"/>
    </source>
</evidence>
<protein>
    <recommendedName>
        <fullName evidence="7">Resolvase/invertase-type recombinase catalytic domain-containing protein</fullName>
    </recommendedName>
</protein>
<dbReference type="InterPro" id="IPR036162">
    <property type="entry name" value="Resolvase-like_N_sf"/>
</dbReference>
<evidence type="ECO:0000256" key="2">
    <source>
        <dbReference type="ARBA" id="ARBA00022908"/>
    </source>
</evidence>
<dbReference type="GO" id="GO:0003677">
    <property type="term" value="F:DNA binding"/>
    <property type="evidence" value="ECO:0007669"/>
    <property type="project" value="UniProtKB-KW"/>
</dbReference>
<organism evidence="8 9">
    <name type="scientific">Mycolicibacterium hippocampi</name>
    <dbReference type="NCBI Taxonomy" id="659824"/>
    <lineage>
        <taxon>Bacteria</taxon>
        <taxon>Bacillati</taxon>
        <taxon>Actinomycetota</taxon>
        <taxon>Actinomycetes</taxon>
        <taxon>Mycobacteriales</taxon>
        <taxon>Mycobacteriaceae</taxon>
        <taxon>Mycolicibacterium</taxon>
    </lineage>
</organism>
<dbReference type="Pfam" id="PF00239">
    <property type="entry name" value="Resolvase"/>
    <property type="match status" value="1"/>
</dbReference>
<dbReference type="PROSITE" id="PS00398">
    <property type="entry name" value="RECOMBINASES_2"/>
    <property type="match status" value="1"/>
</dbReference>
<proteinExistence type="inferred from homology"/>
<keyword evidence="9" id="KW-1185">Reference proteome</keyword>
<evidence type="ECO:0000259" key="7">
    <source>
        <dbReference type="PROSITE" id="PS51736"/>
    </source>
</evidence>
<dbReference type="Gene3D" id="1.10.10.60">
    <property type="entry name" value="Homeodomain-like"/>
    <property type="match status" value="1"/>
</dbReference>
<accession>A0A850PU84</accession>
<feature type="active site" description="O-(5'-phospho-DNA)-serine intermediate" evidence="5 6">
    <location>
        <position position="50"/>
    </location>
</feature>
<dbReference type="Gene3D" id="3.40.50.1390">
    <property type="entry name" value="Resolvase, N-terminal catalytic domain"/>
    <property type="match status" value="1"/>
</dbReference>
<dbReference type="InterPro" id="IPR006119">
    <property type="entry name" value="Resolv_N"/>
</dbReference>
<evidence type="ECO:0000313" key="8">
    <source>
        <dbReference type="EMBL" id="NVN51620.1"/>
    </source>
</evidence>
<dbReference type="InterPro" id="IPR006120">
    <property type="entry name" value="Resolvase_HTH_dom"/>
</dbReference>
<evidence type="ECO:0000256" key="3">
    <source>
        <dbReference type="ARBA" id="ARBA00023125"/>
    </source>
</evidence>